<dbReference type="Pfam" id="PF00970">
    <property type="entry name" value="FAD_binding_6"/>
    <property type="match status" value="1"/>
</dbReference>
<evidence type="ECO:0000256" key="7">
    <source>
        <dbReference type="ARBA" id="ARBA00023004"/>
    </source>
</evidence>
<dbReference type="Gene3D" id="3.40.50.80">
    <property type="entry name" value="Nucleotide-binding domain of ferredoxin-NADP reductase (FNR) module"/>
    <property type="match status" value="1"/>
</dbReference>
<evidence type="ECO:0000256" key="8">
    <source>
        <dbReference type="ARBA" id="ARBA00023014"/>
    </source>
</evidence>
<keyword evidence="3" id="KW-0001">2Fe-2S</keyword>
<dbReference type="Pfam" id="PF00111">
    <property type="entry name" value="Fer2"/>
    <property type="match status" value="1"/>
</dbReference>
<keyword evidence="5" id="KW-0274">FAD</keyword>
<keyword evidence="13" id="KW-1185">Reference proteome</keyword>
<evidence type="ECO:0000259" key="11">
    <source>
        <dbReference type="PROSITE" id="PS51384"/>
    </source>
</evidence>
<dbReference type="InterPro" id="IPR050415">
    <property type="entry name" value="MRET"/>
</dbReference>
<dbReference type="Proteomes" id="UP001501218">
    <property type="component" value="Unassembled WGS sequence"/>
</dbReference>
<evidence type="ECO:0000256" key="2">
    <source>
        <dbReference type="ARBA" id="ARBA00022630"/>
    </source>
</evidence>
<dbReference type="Pfam" id="PF00175">
    <property type="entry name" value="NAD_binding_1"/>
    <property type="match status" value="1"/>
</dbReference>
<dbReference type="InterPro" id="IPR006058">
    <property type="entry name" value="2Fe2S_fd_BS"/>
</dbReference>
<evidence type="ECO:0000256" key="1">
    <source>
        <dbReference type="ARBA" id="ARBA00001974"/>
    </source>
</evidence>
<dbReference type="RefSeq" id="WP_344129004.1">
    <property type="nucleotide sequence ID" value="NZ_BAAARA010000004.1"/>
</dbReference>
<dbReference type="InterPro" id="IPR001041">
    <property type="entry name" value="2Fe-2S_ferredoxin-type"/>
</dbReference>
<dbReference type="InterPro" id="IPR001433">
    <property type="entry name" value="OxRdtase_FAD/NAD-bd"/>
</dbReference>
<dbReference type="PROSITE" id="PS00197">
    <property type="entry name" value="2FE2S_FER_1"/>
    <property type="match status" value="1"/>
</dbReference>
<keyword evidence="4" id="KW-0479">Metal-binding</keyword>
<evidence type="ECO:0000256" key="6">
    <source>
        <dbReference type="ARBA" id="ARBA00023002"/>
    </source>
</evidence>
<gene>
    <name evidence="12" type="ORF">GCM10009854_19600</name>
</gene>
<keyword evidence="7" id="KW-0408">Iron</keyword>
<feature type="region of interest" description="Disordered" evidence="9">
    <location>
        <begin position="233"/>
        <end position="254"/>
    </location>
</feature>
<dbReference type="InterPro" id="IPR017938">
    <property type="entry name" value="Riboflavin_synthase-like_b-brl"/>
</dbReference>
<sequence>MTDVPLRLTVHDVVTETPESRSLVFQAPQGWDYRPGQFLTVRIPGEDGTSLARCYSLSSSPHTDDLLKVTVKSVGPGSAWLCANASPGTELEVLPPSGKFTPKTLDGDLLLVAAGSGITPIMSIAKSTLAAGAGRIVLLYANRDESSVIFRDELRELAERHPDRFAVVHWLESLQGLPAPEGLAATLRPFTDAEIYTCGPPAFMDSVTAALRALEVPRRRIHAERFASLAGNPFERHDTEPAGAAGSEAAPGTRLKVRLDREDHEMDWSPDTKLLDRLLDRGLDAPFSCREGRCSACICLVKSGEVKMLQNNILEQEDLDDGYVLGCQSVPVTDQVEISYDE</sequence>
<dbReference type="InterPro" id="IPR039261">
    <property type="entry name" value="FNR_nucleotide-bd"/>
</dbReference>
<keyword evidence="2" id="KW-0285">Flavoprotein</keyword>
<dbReference type="PANTHER" id="PTHR47354">
    <property type="entry name" value="NADH OXIDOREDUCTASE HCR"/>
    <property type="match status" value="1"/>
</dbReference>
<evidence type="ECO:0000256" key="5">
    <source>
        <dbReference type="ARBA" id="ARBA00022827"/>
    </source>
</evidence>
<dbReference type="Gene3D" id="3.10.20.30">
    <property type="match status" value="1"/>
</dbReference>
<dbReference type="CDD" id="cd00207">
    <property type="entry name" value="fer2"/>
    <property type="match status" value="1"/>
</dbReference>
<feature type="domain" description="2Fe-2S ferredoxin-type" evidence="10">
    <location>
        <begin position="255"/>
        <end position="342"/>
    </location>
</feature>
<evidence type="ECO:0000256" key="4">
    <source>
        <dbReference type="ARBA" id="ARBA00022723"/>
    </source>
</evidence>
<accession>A0ABN3G2W5</accession>
<dbReference type="PANTHER" id="PTHR47354:SF8">
    <property type="entry name" value="1,2-PHENYLACETYL-COA EPOXIDASE, SUBUNIT E"/>
    <property type="match status" value="1"/>
</dbReference>
<evidence type="ECO:0000313" key="13">
    <source>
        <dbReference type="Proteomes" id="UP001501218"/>
    </source>
</evidence>
<feature type="compositionally biased region" description="Low complexity" evidence="9">
    <location>
        <begin position="241"/>
        <end position="252"/>
    </location>
</feature>
<proteinExistence type="predicted"/>
<organism evidence="12 13">
    <name type="scientific">Saccharopolyspora halophila</name>
    <dbReference type="NCBI Taxonomy" id="405551"/>
    <lineage>
        <taxon>Bacteria</taxon>
        <taxon>Bacillati</taxon>
        <taxon>Actinomycetota</taxon>
        <taxon>Actinomycetes</taxon>
        <taxon>Pseudonocardiales</taxon>
        <taxon>Pseudonocardiaceae</taxon>
        <taxon>Saccharopolyspora</taxon>
    </lineage>
</organism>
<dbReference type="SUPFAM" id="SSF54292">
    <property type="entry name" value="2Fe-2S ferredoxin-like"/>
    <property type="match status" value="1"/>
</dbReference>
<evidence type="ECO:0000256" key="9">
    <source>
        <dbReference type="SAM" id="MobiDB-lite"/>
    </source>
</evidence>
<comment type="caution">
    <text evidence="12">The sequence shown here is derived from an EMBL/GenBank/DDBJ whole genome shotgun (WGS) entry which is preliminary data.</text>
</comment>
<evidence type="ECO:0000259" key="10">
    <source>
        <dbReference type="PROSITE" id="PS51085"/>
    </source>
</evidence>
<dbReference type="PROSITE" id="PS51085">
    <property type="entry name" value="2FE2S_FER_2"/>
    <property type="match status" value="1"/>
</dbReference>
<protein>
    <submittedName>
        <fullName evidence="12">Ferredoxin--NADP reductase</fullName>
    </submittedName>
</protein>
<dbReference type="CDD" id="cd06214">
    <property type="entry name" value="PA_degradation_oxidoreductase_like"/>
    <property type="match status" value="1"/>
</dbReference>
<dbReference type="PROSITE" id="PS51384">
    <property type="entry name" value="FAD_FR"/>
    <property type="match status" value="1"/>
</dbReference>
<dbReference type="PRINTS" id="PR00410">
    <property type="entry name" value="PHEHYDRXLASE"/>
</dbReference>
<dbReference type="SUPFAM" id="SSF63380">
    <property type="entry name" value="Riboflavin synthase domain-like"/>
    <property type="match status" value="1"/>
</dbReference>
<dbReference type="EMBL" id="BAAARA010000004">
    <property type="protein sequence ID" value="GAA2342890.1"/>
    <property type="molecule type" value="Genomic_DNA"/>
</dbReference>
<evidence type="ECO:0000313" key="12">
    <source>
        <dbReference type="EMBL" id="GAA2342890.1"/>
    </source>
</evidence>
<dbReference type="InterPro" id="IPR012675">
    <property type="entry name" value="Beta-grasp_dom_sf"/>
</dbReference>
<dbReference type="PRINTS" id="PR00371">
    <property type="entry name" value="FPNCR"/>
</dbReference>
<reference evidence="12 13" key="1">
    <citation type="journal article" date="2019" name="Int. J. Syst. Evol. Microbiol.">
        <title>The Global Catalogue of Microorganisms (GCM) 10K type strain sequencing project: providing services to taxonomists for standard genome sequencing and annotation.</title>
        <authorList>
            <consortium name="The Broad Institute Genomics Platform"/>
            <consortium name="The Broad Institute Genome Sequencing Center for Infectious Disease"/>
            <person name="Wu L."/>
            <person name="Ma J."/>
        </authorList>
    </citation>
    <scope>NUCLEOTIDE SEQUENCE [LARGE SCALE GENOMIC DNA]</scope>
    <source>
        <strain evidence="12 13">JCM 16221</strain>
    </source>
</reference>
<name>A0ABN3G2W5_9PSEU</name>
<keyword evidence="8" id="KW-0411">Iron-sulfur</keyword>
<dbReference type="InterPro" id="IPR008333">
    <property type="entry name" value="Cbr1-like_FAD-bd_dom"/>
</dbReference>
<keyword evidence="6" id="KW-0560">Oxidoreductase</keyword>
<dbReference type="InterPro" id="IPR001709">
    <property type="entry name" value="Flavoprot_Pyr_Nucl_cyt_Rdtase"/>
</dbReference>
<dbReference type="InterPro" id="IPR017927">
    <property type="entry name" value="FAD-bd_FR_type"/>
</dbReference>
<dbReference type="SUPFAM" id="SSF52343">
    <property type="entry name" value="Ferredoxin reductase-like, C-terminal NADP-linked domain"/>
    <property type="match status" value="1"/>
</dbReference>
<dbReference type="Gene3D" id="2.40.30.10">
    <property type="entry name" value="Translation factors"/>
    <property type="match status" value="1"/>
</dbReference>
<comment type="cofactor">
    <cofactor evidence="1">
        <name>FAD</name>
        <dbReference type="ChEBI" id="CHEBI:57692"/>
    </cofactor>
</comment>
<evidence type="ECO:0000256" key="3">
    <source>
        <dbReference type="ARBA" id="ARBA00022714"/>
    </source>
</evidence>
<feature type="domain" description="FAD-binding FR-type" evidence="11">
    <location>
        <begin position="3"/>
        <end position="103"/>
    </location>
</feature>
<dbReference type="InterPro" id="IPR036010">
    <property type="entry name" value="2Fe-2S_ferredoxin-like_sf"/>
</dbReference>